<dbReference type="GO" id="GO:0005524">
    <property type="term" value="F:ATP binding"/>
    <property type="evidence" value="ECO:0007669"/>
    <property type="project" value="UniProtKB-KW"/>
</dbReference>
<dbReference type="EMBL" id="CP027667">
    <property type="protein sequence ID" value="AVO50142.1"/>
    <property type="molecule type" value="Genomic_DNA"/>
</dbReference>
<dbReference type="Proteomes" id="UP000237925">
    <property type="component" value="Chromosome"/>
</dbReference>
<keyword evidence="4" id="KW-0963">Cytoplasm</keyword>
<reference evidence="12 13" key="1">
    <citation type="submission" date="2018-03" db="EMBL/GenBank/DDBJ databases">
        <title>Genome sequencing of Melaminivora sp.</title>
        <authorList>
            <person name="Kim S.-J."/>
            <person name="Heo J."/>
            <person name="Ahn J.-H."/>
            <person name="Kwon S.-W."/>
        </authorList>
    </citation>
    <scope>NUCLEOTIDE SEQUENCE [LARGE SCALE GENOMIC DNA]</scope>
    <source>
        <strain evidence="12 13">SC2-9</strain>
    </source>
</reference>
<evidence type="ECO:0000256" key="1">
    <source>
        <dbReference type="ARBA" id="ARBA00004496"/>
    </source>
</evidence>
<evidence type="ECO:0000256" key="4">
    <source>
        <dbReference type="ARBA" id="ARBA00022490"/>
    </source>
</evidence>
<evidence type="ECO:0000256" key="9">
    <source>
        <dbReference type="ARBA" id="ARBA00022842"/>
    </source>
</evidence>
<keyword evidence="8" id="KW-0067">ATP-binding</keyword>
<proteinExistence type="inferred from homology"/>
<dbReference type="OrthoDB" id="9800307at2"/>
<dbReference type="KEGG" id="mela:C6568_13440"/>
<comment type="similarity">
    <text evidence="2">Belongs to the TsaE family.</text>
</comment>
<dbReference type="AlphaFoldDB" id="A0A2R3QEE8"/>
<dbReference type="GO" id="GO:0046872">
    <property type="term" value="F:metal ion binding"/>
    <property type="evidence" value="ECO:0007669"/>
    <property type="project" value="UniProtKB-KW"/>
</dbReference>
<keyword evidence="9" id="KW-0460">Magnesium</keyword>
<dbReference type="GO" id="GO:0002949">
    <property type="term" value="P:tRNA threonylcarbamoyladenosine modification"/>
    <property type="evidence" value="ECO:0007669"/>
    <property type="project" value="InterPro"/>
</dbReference>
<dbReference type="NCBIfam" id="TIGR00150">
    <property type="entry name" value="T6A_YjeE"/>
    <property type="match status" value="1"/>
</dbReference>
<evidence type="ECO:0000256" key="2">
    <source>
        <dbReference type="ARBA" id="ARBA00007599"/>
    </source>
</evidence>
<evidence type="ECO:0000256" key="5">
    <source>
        <dbReference type="ARBA" id="ARBA00022694"/>
    </source>
</evidence>
<dbReference type="SUPFAM" id="SSF52540">
    <property type="entry name" value="P-loop containing nucleoside triphosphate hydrolases"/>
    <property type="match status" value="1"/>
</dbReference>
<comment type="subcellular location">
    <subcellularLocation>
        <location evidence="1">Cytoplasm</location>
    </subcellularLocation>
</comment>
<keyword evidence="13" id="KW-1185">Reference proteome</keyword>
<organism evidence="12 13">
    <name type="scientific">Melaminivora suipulveris</name>
    <dbReference type="NCBI Taxonomy" id="2109913"/>
    <lineage>
        <taxon>Bacteria</taxon>
        <taxon>Pseudomonadati</taxon>
        <taxon>Pseudomonadota</taxon>
        <taxon>Betaproteobacteria</taxon>
        <taxon>Burkholderiales</taxon>
        <taxon>Comamonadaceae</taxon>
        <taxon>Melaminivora</taxon>
    </lineage>
</organism>
<keyword evidence="7" id="KW-0547">Nucleotide-binding</keyword>
<evidence type="ECO:0000256" key="7">
    <source>
        <dbReference type="ARBA" id="ARBA00022741"/>
    </source>
</evidence>
<dbReference type="Gene3D" id="3.40.50.300">
    <property type="entry name" value="P-loop containing nucleotide triphosphate hydrolases"/>
    <property type="match status" value="1"/>
</dbReference>
<dbReference type="GO" id="GO:0016740">
    <property type="term" value="F:transferase activity"/>
    <property type="evidence" value="ECO:0007669"/>
    <property type="project" value="UniProtKB-KW"/>
</dbReference>
<feature type="region of interest" description="Disordered" evidence="11">
    <location>
        <begin position="1"/>
        <end position="30"/>
    </location>
</feature>
<evidence type="ECO:0000256" key="8">
    <source>
        <dbReference type="ARBA" id="ARBA00022840"/>
    </source>
</evidence>
<dbReference type="Pfam" id="PF02367">
    <property type="entry name" value="TsaE"/>
    <property type="match status" value="1"/>
</dbReference>
<keyword evidence="12" id="KW-0808">Transferase</keyword>
<accession>A0A2R3QEE8</accession>
<evidence type="ECO:0000256" key="10">
    <source>
        <dbReference type="ARBA" id="ARBA00032441"/>
    </source>
</evidence>
<gene>
    <name evidence="12" type="ORF">C6568_13440</name>
</gene>
<evidence type="ECO:0000256" key="6">
    <source>
        <dbReference type="ARBA" id="ARBA00022723"/>
    </source>
</evidence>
<evidence type="ECO:0000313" key="13">
    <source>
        <dbReference type="Proteomes" id="UP000237925"/>
    </source>
</evidence>
<keyword evidence="6" id="KW-0479">Metal-binding</keyword>
<dbReference type="InterPro" id="IPR003442">
    <property type="entry name" value="T6A_TsaE"/>
</dbReference>
<dbReference type="PANTHER" id="PTHR33540:SF2">
    <property type="entry name" value="TRNA THREONYLCARBAMOYLADENOSINE BIOSYNTHESIS PROTEIN TSAE"/>
    <property type="match status" value="1"/>
</dbReference>
<dbReference type="GO" id="GO:0005737">
    <property type="term" value="C:cytoplasm"/>
    <property type="evidence" value="ECO:0007669"/>
    <property type="project" value="UniProtKB-SubCell"/>
</dbReference>
<protein>
    <recommendedName>
        <fullName evidence="3">tRNA threonylcarbamoyladenosine biosynthesis protein TsaE</fullName>
    </recommendedName>
    <alternativeName>
        <fullName evidence="10">t(6)A37 threonylcarbamoyladenosine biosynthesis protein TsaE</fullName>
    </alternativeName>
</protein>
<dbReference type="PANTHER" id="PTHR33540">
    <property type="entry name" value="TRNA THREONYLCARBAMOYLADENOSINE BIOSYNTHESIS PROTEIN TSAE"/>
    <property type="match status" value="1"/>
</dbReference>
<keyword evidence="5" id="KW-0819">tRNA processing</keyword>
<name>A0A2R3QEE8_9BURK</name>
<evidence type="ECO:0000256" key="11">
    <source>
        <dbReference type="SAM" id="MobiDB-lite"/>
    </source>
</evidence>
<evidence type="ECO:0000256" key="3">
    <source>
        <dbReference type="ARBA" id="ARBA00019010"/>
    </source>
</evidence>
<sequence length="222" mass="23821">MKAGGQPLPQAGLGAGQIDAGDADLGKSQFPRPLPDLRNELTAADHHQREIVGSAPAPALETRSLSWASEEDTQRFAAALARQPGLRDAFLTLYGDLGAGKTTLVRHLLRALGVAGRIKSPTYAVVEPHRAPDGLDIWHFDFYRFDDPREWEDAGFRDIFASPGLKIAEWPDKAAAVLPPADVAICLHANDDASRRVALSAHTPRGAALLRALPSSSLSENP</sequence>
<dbReference type="InterPro" id="IPR027417">
    <property type="entry name" value="P-loop_NTPase"/>
</dbReference>
<evidence type="ECO:0000313" key="12">
    <source>
        <dbReference type="EMBL" id="AVO50142.1"/>
    </source>
</evidence>